<keyword evidence="3" id="KW-1185">Reference proteome</keyword>
<dbReference type="InterPro" id="IPR007404">
    <property type="entry name" value="YdjM-like"/>
</dbReference>
<protein>
    <submittedName>
        <fullName evidence="2">Metal-dependent hydrolase</fullName>
    </submittedName>
</protein>
<keyword evidence="1" id="KW-1133">Transmembrane helix</keyword>
<keyword evidence="1" id="KW-0812">Transmembrane</keyword>
<keyword evidence="1" id="KW-0472">Membrane</keyword>
<sequence length="317" mass="35788">MDNLTHSLIGAALGQAGLKRKTGLAMPALIIAANLPDIDAPCVLYGVESLAMRRGITHGPIALVLLPLVLAGLLIAFDRWQARRGKRPEGRLPVHTGWLIALCYIGILTHPFFDWLNSYGIRLLEPFSHQWFYGDALFIVDPWILAMLGAGIWLSRRRERAGADQWRKPAKRALIGICAYVLLNMAITTGAFKGLRYDGPNVQVYNPVPIAFWRREVLWRDDGERYVIDRPEFFGAAQSSITDERHWSDYKDFGPTNMSDPRITEWSKSDPAAKAFLFWSRMPVAELHDDHIILRDQRFLGSPASGQFTVTLRKPNP</sequence>
<dbReference type="PANTHER" id="PTHR40031:SF1">
    <property type="entry name" value="MEMBRANE-BOUND METAL-DEPENDENT HYDROLASE"/>
    <property type="match status" value="1"/>
</dbReference>
<dbReference type="Proteomes" id="UP001379235">
    <property type="component" value="Unassembled WGS sequence"/>
</dbReference>
<evidence type="ECO:0000256" key="1">
    <source>
        <dbReference type="SAM" id="Phobius"/>
    </source>
</evidence>
<name>A0ABU8S7X9_9SPHN</name>
<dbReference type="PANTHER" id="PTHR40031">
    <property type="entry name" value="HYPOTHETICAL MEMBRANE SPANNING PROTEIN"/>
    <property type="match status" value="1"/>
</dbReference>
<reference evidence="2 3" key="1">
    <citation type="submission" date="2024-03" db="EMBL/GenBank/DDBJ databases">
        <authorList>
            <person name="Jo J.-H."/>
        </authorList>
    </citation>
    <scope>NUCLEOTIDE SEQUENCE [LARGE SCALE GENOMIC DNA]</scope>
    <source>
        <strain evidence="2 3">AS3R-12</strain>
    </source>
</reference>
<evidence type="ECO:0000313" key="3">
    <source>
        <dbReference type="Proteomes" id="UP001379235"/>
    </source>
</evidence>
<dbReference type="RefSeq" id="WP_339966267.1">
    <property type="nucleotide sequence ID" value="NZ_JBBHJY010000003.1"/>
</dbReference>
<gene>
    <name evidence="2" type="ORF">WG900_08405</name>
</gene>
<keyword evidence="2" id="KW-0378">Hydrolase</keyword>
<feature type="transmembrane region" description="Helical" evidence="1">
    <location>
        <begin position="56"/>
        <end position="77"/>
    </location>
</feature>
<feature type="transmembrane region" description="Helical" evidence="1">
    <location>
        <begin position="136"/>
        <end position="154"/>
    </location>
</feature>
<feature type="transmembrane region" description="Helical" evidence="1">
    <location>
        <begin position="174"/>
        <end position="192"/>
    </location>
</feature>
<dbReference type="InterPro" id="IPR053170">
    <property type="entry name" value="Transcription_regulator"/>
</dbReference>
<dbReference type="Pfam" id="PF04307">
    <property type="entry name" value="YdjM"/>
    <property type="match status" value="1"/>
</dbReference>
<proteinExistence type="predicted"/>
<dbReference type="GO" id="GO:0016787">
    <property type="term" value="F:hydrolase activity"/>
    <property type="evidence" value="ECO:0007669"/>
    <property type="project" value="UniProtKB-KW"/>
</dbReference>
<dbReference type="EMBL" id="JBBHJY010000003">
    <property type="protein sequence ID" value="MEJ6009940.1"/>
    <property type="molecule type" value="Genomic_DNA"/>
</dbReference>
<evidence type="ECO:0000313" key="2">
    <source>
        <dbReference type="EMBL" id="MEJ6009940.1"/>
    </source>
</evidence>
<accession>A0ABU8S7X9</accession>
<feature type="transmembrane region" description="Helical" evidence="1">
    <location>
        <begin position="98"/>
        <end position="116"/>
    </location>
</feature>
<organism evidence="2 3">
    <name type="scientific">Novosphingobium aquae</name>
    <dbReference type="NCBI Taxonomy" id="3133435"/>
    <lineage>
        <taxon>Bacteria</taxon>
        <taxon>Pseudomonadati</taxon>
        <taxon>Pseudomonadota</taxon>
        <taxon>Alphaproteobacteria</taxon>
        <taxon>Sphingomonadales</taxon>
        <taxon>Sphingomonadaceae</taxon>
        <taxon>Novosphingobium</taxon>
    </lineage>
</organism>
<comment type="caution">
    <text evidence="2">The sequence shown here is derived from an EMBL/GenBank/DDBJ whole genome shotgun (WGS) entry which is preliminary data.</text>
</comment>